<sequence>MDRARTIFFGYQVGGCSTINYSYTDSPWRLFAWDIYHFFRLVWSLPWMVIPIRPQDSGAFSELAPTPENIRCLAVVVGTTVFVAVNRAFCLLLNKGCTRLYTSDMKYAMPLPEHAHEEWIFVNGMAVGEHWLQNNLNRLALTFGRPVIGIHNKTNGIVFDIIECLVQRNLNYATCDTRACYRIVKQKLYDPKLSKVILILHSQGGVEGGLVVDWILQELPLDLLSKLEVYTFGNAANHFNNPHRHAVSQQLAQLNPTRAIETVTRTIPQSSPVSTTTSGESSRPPYRDGRRHSLTSISTKTHPAVQDRAISHVEHYAHTTDFAALWGVLHFATSPLASQTVPRFIGRLFIRASNSGGHQFCQHYLDGMFPLERNPETGEFVGAAEDNEFMESAVHVGVEGDASRHVREAFDISWRGSNGFGSGVVVGDVDVHQDGDQVSRPLDGSVVRVKYLSRLWQYRNGRVPHDVSPLLTSGQLGSMR</sequence>
<gene>
    <name evidence="2" type="ORF">DNG_07132</name>
</gene>
<dbReference type="PANTHER" id="PTHR42044">
    <property type="entry name" value="DUF676 DOMAIN-CONTAINING PROTEIN-RELATED"/>
    <property type="match status" value="1"/>
</dbReference>
<organism evidence="2 3">
    <name type="scientific">Cephalotrichum gorgonifer</name>
    <dbReference type="NCBI Taxonomy" id="2041049"/>
    <lineage>
        <taxon>Eukaryota</taxon>
        <taxon>Fungi</taxon>
        <taxon>Dikarya</taxon>
        <taxon>Ascomycota</taxon>
        <taxon>Pezizomycotina</taxon>
        <taxon>Sordariomycetes</taxon>
        <taxon>Hypocreomycetidae</taxon>
        <taxon>Microascales</taxon>
        <taxon>Microascaceae</taxon>
        <taxon>Cephalotrichum</taxon>
    </lineage>
</organism>
<accession>A0AAE8N1W8</accession>
<protein>
    <recommendedName>
        <fullName evidence="4">DUF676 domain-containing protein</fullName>
    </recommendedName>
</protein>
<evidence type="ECO:0000256" key="1">
    <source>
        <dbReference type="SAM" id="MobiDB-lite"/>
    </source>
</evidence>
<dbReference type="PANTHER" id="PTHR42044:SF1">
    <property type="entry name" value="DUF676 DOMAIN-CONTAINING PROTEIN"/>
    <property type="match status" value="1"/>
</dbReference>
<evidence type="ECO:0000313" key="2">
    <source>
        <dbReference type="EMBL" id="SPO04447.1"/>
    </source>
</evidence>
<reference evidence="2" key="1">
    <citation type="submission" date="2018-03" db="EMBL/GenBank/DDBJ databases">
        <authorList>
            <person name="Guldener U."/>
        </authorList>
    </citation>
    <scope>NUCLEOTIDE SEQUENCE</scope>
</reference>
<feature type="region of interest" description="Disordered" evidence="1">
    <location>
        <begin position="264"/>
        <end position="303"/>
    </location>
</feature>
<evidence type="ECO:0008006" key="4">
    <source>
        <dbReference type="Google" id="ProtNLM"/>
    </source>
</evidence>
<keyword evidence="3" id="KW-1185">Reference proteome</keyword>
<evidence type="ECO:0000313" key="3">
    <source>
        <dbReference type="Proteomes" id="UP001187682"/>
    </source>
</evidence>
<feature type="compositionally biased region" description="Polar residues" evidence="1">
    <location>
        <begin position="264"/>
        <end position="281"/>
    </location>
</feature>
<name>A0AAE8N1W8_9PEZI</name>
<proteinExistence type="predicted"/>
<dbReference type="AlphaFoldDB" id="A0AAE8N1W8"/>
<comment type="caution">
    <text evidence="2">The sequence shown here is derived from an EMBL/GenBank/DDBJ whole genome shotgun (WGS) entry which is preliminary data.</text>
</comment>
<dbReference type="Proteomes" id="UP001187682">
    <property type="component" value="Unassembled WGS sequence"/>
</dbReference>
<dbReference type="EMBL" id="ONZQ02000010">
    <property type="protein sequence ID" value="SPO04447.1"/>
    <property type="molecule type" value="Genomic_DNA"/>
</dbReference>